<dbReference type="EMBL" id="JAWHQM010000011">
    <property type="protein sequence ID" value="KAK5629279.1"/>
    <property type="molecule type" value="Genomic_DNA"/>
</dbReference>
<keyword evidence="3" id="KW-1185">Reference proteome</keyword>
<dbReference type="Proteomes" id="UP001305414">
    <property type="component" value="Unassembled WGS sequence"/>
</dbReference>
<proteinExistence type="predicted"/>
<feature type="transmembrane region" description="Helical" evidence="1">
    <location>
        <begin position="21"/>
        <end position="41"/>
    </location>
</feature>
<name>A0AAN7UP70_9PEZI</name>
<keyword evidence="1" id="KW-0812">Transmembrane</keyword>
<accession>A0AAN7UP70</accession>
<protein>
    <submittedName>
        <fullName evidence="2">Uncharacterized protein</fullName>
    </submittedName>
</protein>
<gene>
    <name evidence="2" type="ORF">RRF57_004994</name>
</gene>
<evidence type="ECO:0000313" key="2">
    <source>
        <dbReference type="EMBL" id="KAK5629279.1"/>
    </source>
</evidence>
<sequence length="142" mass="16309">MTLNLAQFTLFQIYRKKGLKYILRNALANIIIYVTVNPRWLALPKFEALMKVSLLLTTRLVIHTSGNYERTITPEALDPIGLVLRYFCYRLSATRDYSESPRSRLIIARCRATVPKLPFQPRGLGTTSRGLFSRHVSLSEHV</sequence>
<reference evidence="2 3" key="1">
    <citation type="submission" date="2023-10" db="EMBL/GenBank/DDBJ databases">
        <title>Draft genome sequence of Xylaria bambusicola isolate GMP-LS, the root and basal stem rot pathogen of sugarcane in Indonesia.</title>
        <authorList>
            <person name="Selvaraj P."/>
            <person name="Muralishankar V."/>
            <person name="Muruganantham S."/>
            <person name="Sp S."/>
            <person name="Haryani S."/>
            <person name="Lau K.J.X."/>
            <person name="Naqvi N.I."/>
        </authorList>
    </citation>
    <scope>NUCLEOTIDE SEQUENCE [LARGE SCALE GENOMIC DNA]</scope>
    <source>
        <strain evidence="2">GMP-LS</strain>
    </source>
</reference>
<evidence type="ECO:0000313" key="3">
    <source>
        <dbReference type="Proteomes" id="UP001305414"/>
    </source>
</evidence>
<comment type="caution">
    <text evidence="2">The sequence shown here is derived from an EMBL/GenBank/DDBJ whole genome shotgun (WGS) entry which is preliminary data.</text>
</comment>
<organism evidence="2 3">
    <name type="scientific">Xylaria bambusicola</name>
    <dbReference type="NCBI Taxonomy" id="326684"/>
    <lineage>
        <taxon>Eukaryota</taxon>
        <taxon>Fungi</taxon>
        <taxon>Dikarya</taxon>
        <taxon>Ascomycota</taxon>
        <taxon>Pezizomycotina</taxon>
        <taxon>Sordariomycetes</taxon>
        <taxon>Xylariomycetidae</taxon>
        <taxon>Xylariales</taxon>
        <taxon>Xylariaceae</taxon>
        <taxon>Xylaria</taxon>
    </lineage>
</organism>
<dbReference type="AlphaFoldDB" id="A0AAN7UP70"/>
<evidence type="ECO:0000256" key="1">
    <source>
        <dbReference type="SAM" id="Phobius"/>
    </source>
</evidence>
<keyword evidence="1" id="KW-1133">Transmembrane helix</keyword>
<keyword evidence="1" id="KW-0472">Membrane</keyword>